<dbReference type="AlphaFoldDB" id="A0A4R2PXN6"/>
<dbReference type="RefSeq" id="WP_207894844.1">
    <property type="nucleotide sequence ID" value="NZ_SLXQ01000028.1"/>
</dbReference>
<gene>
    <name evidence="1" type="ORF">EV191_12829</name>
</gene>
<organism evidence="1 2">
    <name type="scientific">Tamaricihabitans halophyticus</name>
    <dbReference type="NCBI Taxonomy" id="1262583"/>
    <lineage>
        <taxon>Bacteria</taxon>
        <taxon>Bacillati</taxon>
        <taxon>Actinomycetota</taxon>
        <taxon>Actinomycetes</taxon>
        <taxon>Pseudonocardiales</taxon>
        <taxon>Pseudonocardiaceae</taxon>
        <taxon>Tamaricihabitans</taxon>
    </lineage>
</organism>
<name>A0A4R2PXN6_9PSEU</name>
<evidence type="ECO:0000313" key="2">
    <source>
        <dbReference type="Proteomes" id="UP000294911"/>
    </source>
</evidence>
<accession>A0A4R2PXN6</accession>
<keyword evidence="2" id="KW-1185">Reference proteome</keyword>
<dbReference type="EMBL" id="SLXQ01000028">
    <property type="protein sequence ID" value="TCP40779.1"/>
    <property type="molecule type" value="Genomic_DNA"/>
</dbReference>
<dbReference type="Proteomes" id="UP000294911">
    <property type="component" value="Unassembled WGS sequence"/>
</dbReference>
<proteinExistence type="predicted"/>
<evidence type="ECO:0000313" key="1">
    <source>
        <dbReference type="EMBL" id="TCP40779.1"/>
    </source>
</evidence>
<comment type="caution">
    <text evidence="1">The sequence shown here is derived from an EMBL/GenBank/DDBJ whole genome shotgun (WGS) entry which is preliminary data.</text>
</comment>
<reference evidence="1 2" key="1">
    <citation type="submission" date="2019-03" db="EMBL/GenBank/DDBJ databases">
        <title>Genomic Encyclopedia of Type Strains, Phase IV (KMG-IV): sequencing the most valuable type-strain genomes for metagenomic binning, comparative biology and taxonomic classification.</title>
        <authorList>
            <person name="Goeker M."/>
        </authorList>
    </citation>
    <scope>NUCLEOTIDE SEQUENCE [LARGE SCALE GENOMIC DNA]</scope>
    <source>
        <strain evidence="1 2">DSM 45765</strain>
    </source>
</reference>
<protein>
    <submittedName>
        <fullName evidence="1">Uncharacterized protein</fullName>
    </submittedName>
</protein>
<sequence>MPRSMQEIIDQADELASRFESYSPAPDDERDARPLESLRSAVAKRAAAETAIVQAVGEARDAGYSWAGIGALLGTSGEAARQRYAQAVTH</sequence>